<name>A0A8T0F5W1_ARGBR</name>
<sequence length="209" mass="23110">MKRRTALILQMARKRQMIEKGVTEAPGPSHRDEWRIVPPVSPTAIDAGIINTDGTLNYIKTVNNGVNEMNETDGVSKKTETGIPETSETGVTKVNKTSTSITKRNGNKIPKENESSVTKMNENGVNEENEADVTKINENEVTEENETAVTKMNENGVNELDKTGRDSDGAPDPFAASDGEEKNDPSYNSDNEMSNNNIYPYQMPKNRNF</sequence>
<proteinExistence type="predicted"/>
<gene>
    <name evidence="2" type="ORF">HNY73_010092</name>
</gene>
<evidence type="ECO:0000313" key="3">
    <source>
        <dbReference type="Proteomes" id="UP000807504"/>
    </source>
</evidence>
<comment type="caution">
    <text evidence="2">The sequence shown here is derived from an EMBL/GenBank/DDBJ whole genome shotgun (WGS) entry which is preliminary data.</text>
</comment>
<feature type="compositionally biased region" description="Polar residues" evidence="1">
    <location>
        <begin position="115"/>
        <end position="124"/>
    </location>
</feature>
<accession>A0A8T0F5W1</accession>
<dbReference type="Proteomes" id="UP000807504">
    <property type="component" value="Unassembled WGS sequence"/>
</dbReference>
<feature type="compositionally biased region" description="Basic and acidic residues" evidence="1">
    <location>
        <begin position="159"/>
        <end position="168"/>
    </location>
</feature>
<feature type="compositionally biased region" description="Polar residues" evidence="1">
    <location>
        <begin position="185"/>
        <end position="209"/>
    </location>
</feature>
<dbReference type="AlphaFoldDB" id="A0A8T0F5W1"/>
<feature type="compositionally biased region" description="Polar residues" evidence="1">
    <location>
        <begin position="84"/>
        <end position="104"/>
    </location>
</feature>
<keyword evidence="3" id="KW-1185">Reference proteome</keyword>
<organism evidence="2 3">
    <name type="scientific">Argiope bruennichi</name>
    <name type="common">Wasp spider</name>
    <name type="synonym">Aranea bruennichi</name>
    <dbReference type="NCBI Taxonomy" id="94029"/>
    <lineage>
        <taxon>Eukaryota</taxon>
        <taxon>Metazoa</taxon>
        <taxon>Ecdysozoa</taxon>
        <taxon>Arthropoda</taxon>
        <taxon>Chelicerata</taxon>
        <taxon>Arachnida</taxon>
        <taxon>Araneae</taxon>
        <taxon>Araneomorphae</taxon>
        <taxon>Entelegynae</taxon>
        <taxon>Araneoidea</taxon>
        <taxon>Araneidae</taxon>
        <taxon>Argiope</taxon>
    </lineage>
</organism>
<dbReference type="EMBL" id="JABXBU010000030">
    <property type="protein sequence ID" value="KAF8784413.1"/>
    <property type="molecule type" value="Genomic_DNA"/>
</dbReference>
<evidence type="ECO:0000256" key="1">
    <source>
        <dbReference type="SAM" id="MobiDB-lite"/>
    </source>
</evidence>
<reference evidence="2" key="2">
    <citation type="submission" date="2020-06" db="EMBL/GenBank/DDBJ databases">
        <authorList>
            <person name="Sheffer M."/>
        </authorList>
    </citation>
    <scope>NUCLEOTIDE SEQUENCE</scope>
</reference>
<reference evidence="2" key="1">
    <citation type="journal article" date="2020" name="bioRxiv">
        <title>Chromosome-level reference genome of the European wasp spider Argiope bruennichi: a resource for studies on range expansion and evolutionary adaptation.</title>
        <authorList>
            <person name="Sheffer M.M."/>
            <person name="Hoppe A."/>
            <person name="Krehenwinkel H."/>
            <person name="Uhl G."/>
            <person name="Kuss A.W."/>
            <person name="Jensen L."/>
            <person name="Jensen C."/>
            <person name="Gillespie R.G."/>
            <person name="Hoff K.J."/>
            <person name="Prost S."/>
        </authorList>
    </citation>
    <scope>NUCLEOTIDE SEQUENCE</scope>
</reference>
<feature type="region of interest" description="Disordered" evidence="1">
    <location>
        <begin position="70"/>
        <end position="209"/>
    </location>
</feature>
<evidence type="ECO:0000313" key="2">
    <source>
        <dbReference type="EMBL" id="KAF8784413.1"/>
    </source>
</evidence>
<protein>
    <submittedName>
        <fullName evidence="2">Uncharacterized protein</fullName>
    </submittedName>
</protein>